<reference evidence="1" key="1">
    <citation type="journal article" date="2022" name="Int. J. Mol. Sci.">
        <title>Draft Genome of Tanacetum Coccineum: Genomic Comparison of Closely Related Tanacetum-Family Plants.</title>
        <authorList>
            <person name="Yamashiro T."/>
            <person name="Shiraishi A."/>
            <person name="Nakayama K."/>
            <person name="Satake H."/>
        </authorList>
    </citation>
    <scope>NUCLEOTIDE SEQUENCE</scope>
</reference>
<keyword evidence="2" id="KW-1185">Reference proteome</keyword>
<sequence>MSQSIPEQLNVDKREFADAVNALTKFVFLKYQLKCGNKESSAICFRDLRKVQEYSLLPSLAQRYSTFIFHDIGLSNIGQSWRCLEISE</sequence>
<proteinExistence type="predicted"/>
<evidence type="ECO:0000313" key="2">
    <source>
        <dbReference type="Proteomes" id="UP001151760"/>
    </source>
</evidence>
<comment type="caution">
    <text evidence="1">The sequence shown here is derived from an EMBL/GenBank/DDBJ whole genome shotgun (WGS) entry which is preliminary data.</text>
</comment>
<organism evidence="1 2">
    <name type="scientific">Tanacetum coccineum</name>
    <dbReference type="NCBI Taxonomy" id="301880"/>
    <lineage>
        <taxon>Eukaryota</taxon>
        <taxon>Viridiplantae</taxon>
        <taxon>Streptophyta</taxon>
        <taxon>Embryophyta</taxon>
        <taxon>Tracheophyta</taxon>
        <taxon>Spermatophyta</taxon>
        <taxon>Magnoliopsida</taxon>
        <taxon>eudicotyledons</taxon>
        <taxon>Gunneridae</taxon>
        <taxon>Pentapetalae</taxon>
        <taxon>asterids</taxon>
        <taxon>campanulids</taxon>
        <taxon>Asterales</taxon>
        <taxon>Asteraceae</taxon>
        <taxon>Asteroideae</taxon>
        <taxon>Anthemideae</taxon>
        <taxon>Anthemidinae</taxon>
        <taxon>Tanacetum</taxon>
    </lineage>
</organism>
<accession>A0ABQ5E5N6</accession>
<protein>
    <submittedName>
        <fullName evidence="1">Uncharacterized protein</fullName>
    </submittedName>
</protein>
<gene>
    <name evidence="1" type="ORF">Tco_0954868</name>
</gene>
<evidence type="ECO:0000313" key="1">
    <source>
        <dbReference type="EMBL" id="GJT46153.1"/>
    </source>
</evidence>
<reference evidence="1" key="2">
    <citation type="submission" date="2022-01" db="EMBL/GenBank/DDBJ databases">
        <authorList>
            <person name="Yamashiro T."/>
            <person name="Shiraishi A."/>
            <person name="Satake H."/>
            <person name="Nakayama K."/>
        </authorList>
    </citation>
    <scope>NUCLEOTIDE SEQUENCE</scope>
</reference>
<name>A0ABQ5E5N6_9ASTR</name>
<dbReference type="EMBL" id="BQNB010015961">
    <property type="protein sequence ID" value="GJT46153.1"/>
    <property type="molecule type" value="Genomic_DNA"/>
</dbReference>
<dbReference type="Proteomes" id="UP001151760">
    <property type="component" value="Unassembled WGS sequence"/>
</dbReference>